<accession>A0ABC8QQ59</accession>
<evidence type="ECO:0000313" key="2">
    <source>
        <dbReference type="EMBL" id="CAK9134650.1"/>
    </source>
</evidence>
<sequence>MQLVNFGNGGGGSEQQADNSEGLREWISQRVRYDFQGDYRQIESSRRFERYSDEESLPFL</sequence>
<dbReference type="Proteomes" id="UP001642360">
    <property type="component" value="Unassembled WGS sequence"/>
</dbReference>
<name>A0ABC8QQ59_9AQUA</name>
<dbReference type="EMBL" id="CAUOFW020000558">
    <property type="protein sequence ID" value="CAK9134650.1"/>
    <property type="molecule type" value="Genomic_DNA"/>
</dbReference>
<proteinExistence type="predicted"/>
<gene>
    <name evidence="2" type="ORF">ILEXP_LOCUS1584</name>
</gene>
<organism evidence="2 3">
    <name type="scientific">Ilex paraguariensis</name>
    <name type="common">yerba mate</name>
    <dbReference type="NCBI Taxonomy" id="185542"/>
    <lineage>
        <taxon>Eukaryota</taxon>
        <taxon>Viridiplantae</taxon>
        <taxon>Streptophyta</taxon>
        <taxon>Embryophyta</taxon>
        <taxon>Tracheophyta</taxon>
        <taxon>Spermatophyta</taxon>
        <taxon>Magnoliopsida</taxon>
        <taxon>eudicotyledons</taxon>
        <taxon>Gunneridae</taxon>
        <taxon>Pentapetalae</taxon>
        <taxon>asterids</taxon>
        <taxon>campanulids</taxon>
        <taxon>Aquifoliales</taxon>
        <taxon>Aquifoliaceae</taxon>
        <taxon>Ilex</taxon>
    </lineage>
</organism>
<feature type="region of interest" description="Disordered" evidence="1">
    <location>
        <begin position="1"/>
        <end position="21"/>
    </location>
</feature>
<comment type="caution">
    <text evidence="2">The sequence shown here is derived from an EMBL/GenBank/DDBJ whole genome shotgun (WGS) entry which is preliminary data.</text>
</comment>
<protein>
    <submittedName>
        <fullName evidence="2">Uncharacterized protein</fullName>
    </submittedName>
</protein>
<keyword evidence="3" id="KW-1185">Reference proteome</keyword>
<dbReference type="AlphaFoldDB" id="A0ABC8QQ59"/>
<evidence type="ECO:0000256" key="1">
    <source>
        <dbReference type="SAM" id="MobiDB-lite"/>
    </source>
</evidence>
<reference evidence="2 3" key="1">
    <citation type="submission" date="2024-02" db="EMBL/GenBank/DDBJ databases">
        <authorList>
            <person name="Vignale AGUSTIN F."/>
            <person name="Sosa J E."/>
            <person name="Modenutti C."/>
        </authorList>
    </citation>
    <scope>NUCLEOTIDE SEQUENCE [LARGE SCALE GENOMIC DNA]</scope>
</reference>
<evidence type="ECO:0000313" key="3">
    <source>
        <dbReference type="Proteomes" id="UP001642360"/>
    </source>
</evidence>